<evidence type="ECO:0000256" key="1">
    <source>
        <dbReference type="ARBA" id="ARBA00010751"/>
    </source>
</evidence>
<dbReference type="PANTHER" id="PTHR34068:SF1">
    <property type="entry name" value="UPF0145 PROTEIN YBJQ"/>
    <property type="match status" value="1"/>
</dbReference>
<reference evidence="2" key="1">
    <citation type="submission" date="2020-08" db="EMBL/GenBank/DDBJ databases">
        <title>Lewinella bacteria from marine environments.</title>
        <authorList>
            <person name="Zhong Y."/>
        </authorList>
    </citation>
    <scope>NUCLEOTIDE SEQUENCE</scope>
    <source>
        <strain evidence="2">KCTC 42187</strain>
    </source>
</reference>
<dbReference type="InterPro" id="IPR035439">
    <property type="entry name" value="UPF0145_dom_sf"/>
</dbReference>
<organism evidence="2 3">
    <name type="scientific">Neolewinella lacunae</name>
    <dbReference type="NCBI Taxonomy" id="1517758"/>
    <lineage>
        <taxon>Bacteria</taxon>
        <taxon>Pseudomonadati</taxon>
        <taxon>Bacteroidota</taxon>
        <taxon>Saprospiria</taxon>
        <taxon>Saprospirales</taxon>
        <taxon>Lewinellaceae</taxon>
        <taxon>Neolewinella</taxon>
    </lineage>
</organism>
<gene>
    <name evidence="2" type="ORF">H9S92_18190</name>
</gene>
<dbReference type="PANTHER" id="PTHR34068">
    <property type="entry name" value="UPF0145 PROTEIN YBJQ"/>
    <property type="match status" value="1"/>
</dbReference>
<name>A0A923PQV6_9BACT</name>
<dbReference type="InterPro" id="IPR002765">
    <property type="entry name" value="UPF0145_YbjQ-like"/>
</dbReference>
<protein>
    <submittedName>
        <fullName evidence="2">Heavy metal-binding domain-containing protein</fullName>
    </submittedName>
</protein>
<dbReference type="EMBL" id="JACSIT010000149">
    <property type="protein sequence ID" value="MBC6996106.1"/>
    <property type="molecule type" value="Genomic_DNA"/>
</dbReference>
<accession>A0A923PQV6</accession>
<dbReference type="RefSeq" id="WP_187468126.1">
    <property type="nucleotide sequence ID" value="NZ_JACSIT010000149.1"/>
</dbReference>
<keyword evidence="3" id="KW-1185">Reference proteome</keyword>
<dbReference type="AlphaFoldDB" id="A0A923PQV6"/>
<dbReference type="SUPFAM" id="SSF117782">
    <property type="entry name" value="YbjQ-like"/>
    <property type="match status" value="1"/>
</dbReference>
<dbReference type="Proteomes" id="UP000650081">
    <property type="component" value="Unassembled WGS sequence"/>
</dbReference>
<proteinExistence type="inferred from homology"/>
<dbReference type="Gene3D" id="3.30.110.70">
    <property type="entry name" value="Hypothetical protein apc22750. Chain B"/>
    <property type="match status" value="1"/>
</dbReference>
<dbReference type="Pfam" id="PF01906">
    <property type="entry name" value="YbjQ_1"/>
    <property type="match status" value="1"/>
</dbReference>
<comment type="caution">
    <text evidence="2">The sequence shown here is derived from an EMBL/GenBank/DDBJ whole genome shotgun (WGS) entry which is preliminary data.</text>
</comment>
<comment type="similarity">
    <text evidence="1">Belongs to the UPF0145 family.</text>
</comment>
<evidence type="ECO:0000313" key="2">
    <source>
        <dbReference type="EMBL" id="MBC6996106.1"/>
    </source>
</evidence>
<sequence length="108" mass="11539">MLTTTVDQLTTHHITQYLGVVSGSSIIGGEERGLLAAALGAAADGIPAPYERLEREARLRAMDHMRQQAELVGGQAIVGLQIKHELLDASRQITLVLALGTAVKLQGW</sequence>
<evidence type="ECO:0000313" key="3">
    <source>
        <dbReference type="Proteomes" id="UP000650081"/>
    </source>
</evidence>